<feature type="compositionally biased region" description="Basic and acidic residues" evidence="19">
    <location>
        <begin position="81"/>
        <end position="90"/>
    </location>
</feature>
<evidence type="ECO:0000256" key="11">
    <source>
        <dbReference type="ARBA" id="ARBA00022853"/>
    </source>
</evidence>
<evidence type="ECO:0000256" key="14">
    <source>
        <dbReference type="ARBA" id="ARBA00023163"/>
    </source>
</evidence>
<keyword evidence="12" id="KW-0805">Transcription regulation</keyword>
<evidence type="ECO:0000256" key="3">
    <source>
        <dbReference type="ARBA" id="ARBA00022454"/>
    </source>
</evidence>
<dbReference type="GO" id="GO:0005694">
    <property type="term" value="C:chromosome"/>
    <property type="evidence" value="ECO:0007669"/>
    <property type="project" value="UniProtKB-SubCell"/>
</dbReference>
<feature type="compositionally biased region" description="Polar residues" evidence="19">
    <location>
        <begin position="509"/>
        <end position="523"/>
    </location>
</feature>
<dbReference type="AlphaFoldDB" id="A0A6A4VKT2"/>
<keyword evidence="9" id="KW-0862">Zinc</keyword>
<dbReference type="InterPro" id="IPR036427">
    <property type="entry name" value="Bromodomain-like_sf"/>
</dbReference>
<feature type="region of interest" description="Disordered" evidence="19">
    <location>
        <begin position="348"/>
        <end position="523"/>
    </location>
</feature>
<evidence type="ECO:0000256" key="13">
    <source>
        <dbReference type="ARBA" id="ARBA00023117"/>
    </source>
</evidence>
<dbReference type="InterPro" id="IPR019786">
    <property type="entry name" value="Zinc_finger_PHD-type_CS"/>
</dbReference>
<dbReference type="Pfam" id="PF00855">
    <property type="entry name" value="PWWP"/>
    <property type="match status" value="1"/>
</dbReference>
<evidence type="ECO:0000256" key="18">
    <source>
        <dbReference type="SAM" id="Coils"/>
    </source>
</evidence>
<dbReference type="PROSITE" id="PS01360">
    <property type="entry name" value="ZF_MYND_1"/>
    <property type="match status" value="1"/>
</dbReference>
<dbReference type="InterPro" id="IPR057053">
    <property type="entry name" value="MYND_ZMYND11_ZMYD8"/>
</dbReference>
<organism evidence="24 25">
    <name type="scientific">Amphibalanus amphitrite</name>
    <name type="common">Striped barnacle</name>
    <name type="synonym">Balanus amphitrite</name>
    <dbReference type="NCBI Taxonomy" id="1232801"/>
    <lineage>
        <taxon>Eukaryota</taxon>
        <taxon>Metazoa</taxon>
        <taxon>Ecdysozoa</taxon>
        <taxon>Arthropoda</taxon>
        <taxon>Crustacea</taxon>
        <taxon>Multicrustacea</taxon>
        <taxon>Cirripedia</taxon>
        <taxon>Thoracica</taxon>
        <taxon>Thoracicalcarea</taxon>
        <taxon>Balanomorpha</taxon>
        <taxon>Balanoidea</taxon>
        <taxon>Balanidae</taxon>
        <taxon>Amphibalaninae</taxon>
        <taxon>Amphibalanus</taxon>
    </lineage>
</organism>
<dbReference type="InterPro" id="IPR000313">
    <property type="entry name" value="PWWP_dom"/>
</dbReference>
<keyword evidence="10" id="KW-0832">Ubl conjugation</keyword>
<feature type="coiled-coil region" evidence="18">
    <location>
        <begin position="549"/>
        <end position="580"/>
    </location>
</feature>
<dbReference type="InterPro" id="IPR011011">
    <property type="entry name" value="Znf_FYVE_PHD"/>
</dbReference>
<evidence type="ECO:0000256" key="17">
    <source>
        <dbReference type="PROSITE-ProRule" id="PRU00134"/>
    </source>
</evidence>
<feature type="domain" description="MYND-type" evidence="22">
    <location>
        <begin position="594"/>
        <end position="629"/>
    </location>
</feature>
<evidence type="ECO:0000259" key="20">
    <source>
        <dbReference type="PROSITE" id="PS50014"/>
    </source>
</evidence>
<dbReference type="InterPro" id="IPR002893">
    <property type="entry name" value="Znf_MYND"/>
</dbReference>
<dbReference type="InterPro" id="IPR001487">
    <property type="entry name" value="Bromodomain"/>
</dbReference>
<evidence type="ECO:0000256" key="19">
    <source>
        <dbReference type="SAM" id="MobiDB-lite"/>
    </source>
</evidence>
<dbReference type="GO" id="GO:0009966">
    <property type="term" value="P:regulation of signal transduction"/>
    <property type="evidence" value="ECO:0007669"/>
    <property type="project" value="TreeGrafter"/>
</dbReference>
<dbReference type="SUPFAM" id="SSF63748">
    <property type="entry name" value="Tudor/PWWP/MBT"/>
    <property type="match status" value="1"/>
</dbReference>
<dbReference type="GO" id="GO:0003714">
    <property type="term" value="F:transcription corepressor activity"/>
    <property type="evidence" value="ECO:0007669"/>
    <property type="project" value="InterPro"/>
</dbReference>
<dbReference type="EMBL" id="VIIS01001906">
    <property type="protein sequence ID" value="KAF0291122.1"/>
    <property type="molecule type" value="Genomic_DNA"/>
</dbReference>
<keyword evidence="8 17" id="KW-0863">Zinc-finger</keyword>
<dbReference type="SMART" id="SM00249">
    <property type="entry name" value="PHD"/>
    <property type="match status" value="1"/>
</dbReference>
<evidence type="ECO:0000256" key="6">
    <source>
        <dbReference type="ARBA" id="ARBA00022553"/>
    </source>
</evidence>
<dbReference type="InterPro" id="IPR047268">
    <property type="entry name" value="PWWP_BS69"/>
</dbReference>
<proteinExistence type="predicted"/>
<keyword evidence="15" id="KW-0539">Nucleus</keyword>
<evidence type="ECO:0000256" key="4">
    <source>
        <dbReference type="ARBA" id="ARBA00022491"/>
    </source>
</evidence>
<keyword evidence="3" id="KW-0158">Chromosome</keyword>
<evidence type="ECO:0000256" key="1">
    <source>
        <dbReference type="ARBA" id="ARBA00004123"/>
    </source>
</evidence>
<comment type="subcellular location">
    <subcellularLocation>
        <location evidence="2">Chromosome</location>
    </subcellularLocation>
    <subcellularLocation>
        <location evidence="1">Nucleus</location>
    </subcellularLocation>
</comment>
<feature type="domain" description="Bromo" evidence="20">
    <location>
        <begin position="199"/>
        <end position="246"/>
    </location>
</feature>
<dbReference type="CDD" id="cd20159">
    <property type="entry name" value="PWWP_BS69"/>
    <property type="match status" value="1"/>
</dbReference>
<evidence type="ECO:0000259" key="21">
    <source>
        <dbReference type="PROSITE" id="PS50812"/>
    </source>
</evidence>
<keyword evidence="13 16" id="KW-0103">Bromodomain</keyword>
<dbReference type="GO" id="GO:0140006">
    <property type="term" value="F:histone H3 reader activity"/>
    <property type="evidence" value="ECO:0007669"/>
    <property type="project" value="UniProtKB-ARBA"/>
</dbReference>
<dbReference type="Pfam" id="PF00439">
    <property type="entry name" value="Bromodomain"/>
    <property type="match status" value="1"/>
</dbReference>
<evidence type="ECO:0000313" key="24">
    <source>
        <dbReference type="EMBL" id="KAF0291122.1"/>
    </source>
</evidence>
<dbReference type="PANTHER" id="PTHR46379:SF1">
    <property type="entry name" value="ZINC FINGER MYND DOMAIN-CONTAINING PROTEIN 11"/>
    <property type="match status" value="1"/>
</dbReference>
<dbReference type="InterPro" id="IPR048589">
    <property type="entry name" value="SAMD1-like_WH"/>
</dbReference>
<dbReference type="GO" id="GO:0008270">
    <property type="term" value="F:zinc ion binding"/>
    <property type="evidence" value="ECO:0007669"/>
    <property type="project" value="UniProtKB-KW"/>
</dbReference>
<dbReference type="FunFam" id="6.10.140.2220:FF:000002">
    <property type="entry name" value="Protein kinase C-binding protein 1 isoform C"/>
    <property type="match status" value="1"/>
</dbReference>
<dbReference type="Gene3D" id="6.10.140.2220">
    <property type="match status" value="1"/>
</dbReference>
<evidence type="ECO:0000259" key="23">
    <source>
        <dbReference type="PROSITE" id="PS52014"/>
    </source>
</evidence>
<evidence type="ECO:0000313" key="25">
    <source>
        <dbReference type="Proteomes" id="UP000440578"/>
    </source>
</evidence>
<dbReference type="PANTHER" id="PTHR46379">
    <property type="entry name" value="ZINC FINGER MYND DOMAIN-CONTAINING"/>
    <property type="match status" value="1"/>
</dbReference>
<evidence type="ECO:0000256" key="5">
    <source>
        <dbReference type="ARBA" id="ARBA00022499"/>
    </source>
</evidence>
<evidence type="ECO:0000256" key="9">
    <source>
        <dbReference type="ARBA" id="ARBA00022833"/>
    </source>
</evidence>
<evidence type="ECO:0000256" key="8">
    <source>
        <dbReference type="ARBA" id="ARBA00022771"/>
    </source>
</evidence>
<keyword evidence="7" id="KW-0479">Metal-binding</keyword>
<evidence type="ECO:0000256" key="16">
    <source>
        <dbReference type="PROSITE-ProRule" id="PRU00035"/>
    </source>
</evidence>
<dbReference type="PROSITE" id="PS50812">
    <property type="entry name" value="PWWP"/>
    <property type="match status" value="1"/>
</dbReference>
<dbReference type="GO" id="GO:0003677">
    <property type="term" value="F:DNA binding"/>
    <property type="evidence" value="ECO:0007669"/>
    <property type="project" value="InterPro"/>
</dbReference>
<protein>
    <submittedName>
        <fullName evidence="24">Zinc finger MYND domain-containing protein 11</fullName>
    </submittedName>
</protein>
<feature type="domain" description="SAMD1-like winged helix (WH)" evidence="23">
    <location>
        <begin position="2"/>
        <end position="86"/>
    </location>
</feature>
<keyword evidence="14" id="KW-0804">Transcription</keyword>
<keyword evidence="25" id="KW-1185">Reference proteome</keyword>
<evidence type="ECO:0000256" key="12">
    <source>
        <dbReference type="ARBA" id="ARBA00023015"/>
    </source>
</evidence>
<feature type="region of interest" description="Disordered" evidence="19">
    <location>
        <begin position="42"/>
        <end position="93"/>
    </location>
</feature>
<dbReference type="PROSITE" id="PS50014">
    <property type="entry name" value="BROMODOMAIN_2"/>
    <property type="match status" value="1"/>
</dbReference>
<dbReference type="Gene3D" id="3.30.40.10">
    <property type="entry name" value="Zinc/RING finger domain, C3HC4 (zinc finger)"/>
    <property type="match status" value="1"/>
</dbReference>
<dbReference type="GO" id="GO:0005634">
    <property type="term" value="C:nucleus"/>
    <property type="evidence" value="ECO:0007669"/>
    <property type="project" value="UniProtKB-SubCell"/>
</dbReference>
<evidence type="ECO:0000256" key="7">
    <source>
        <dbReference type="ARBA" id="ARBA00022723"/>
    </source>
</evidence>
<keyword evidence="5" id="KW-1017">Isopeptide bond</keyword>
<dbReference type="SUPFAM" id="SSF144232">
    <property type="entry name" value="HIT/MYND zinc finger-like"/>
    <property type="match status" value="1"/>
</dbReference>
<dbReference type="PROSITE" id="PS01359">
    <property type="entry name" value="ZF_PHD_1"/>
    <property type="match status" value="1"/>
</dbReference>
<feature type="domain" description="PWWP" evidence="21">
    <location>
        <begin position="289"/>
        <end position="340"/>
    </location>
</feature>
<dbReference type="PROSITE" id="PS52014">
    <property type="entry name" value="SAMD1_WH"/>
    <property type="match status" value="1"/>
</dbReference>
<dbReference type="InterPro" id="IPR047269">
    <property type="entry name" value="ZMY11"/>
</dbReference>
<reference evidence="24 25" key="1">
    <citation type="submission" date="2019-07" db="EMBL/GenBank/DDBJ databases">
        <title>Draft genome assembly of a fouling barnacle, Amphibalanus amphitrite (Darwin, 1854): The first reference genome for Thecostraca.</title>
        <authorList>
            <person name="Kim W."/>
        </authorList>
    </citation>
    <scope>NUCLEOTIDE SEQUENCE [LARGE SCALE GENOMIC DNA]</scope>
    <source>
        <strain evidence="24">SNU_AA5</strain>
        <tissue evidence="24">Soma without cirri and trophi</tissue>
    </source>
</reference>
<sequence>MSGRQSDPALVHQVWDAIENCMTQRQQPNFERVSKYVMRNNAISPGRVGHTSDQSPGCPTTRVTDRTRPDVNPRLGAKGSKKGEEQELYKLPKGPPPASDHDWYCGTCHQPGEVLPCTTCTSVHHSKCLTESQRQEPFKCPQCQNSAAEKCDIKKKTLNTLLGYTVLRLKARMLPLTVAGAGVLSPSSDPEQKFRTEFLLYRPLEIYDIEDKLDRQVYSKISDFENDVRLMVHNIVVMNGAESQAASVASQVLQDCLYDIQEIRICRDCYRMSNEKPGKNWFCRPCRPPHQLVYAKQKGYPFWPAKVMKIENEMYDVRFFGEPHERAIVSRSQIRPITTSLQAMQIKRTNPWLRSQDELKRHQAALQKAEKSGDAPGSDSGSDSEPEKEPEPDPEAAGPPPAKRRRRAFDADEDGTVEVKDCSIVVQKVENDSEPDPAVGSMSNCSSGRGSLRPHSRRAFEVMELHPRSPPEETENQPEGGDGQAEGEKSSADPDGDQTGPAPPAPDDQVTSSSQEPRARTVTTQTPVKFLRAAMLEQSQANGGGASAQTGCEDRLRQLEREMEKARLAHKQELAALEAQHRAQLTASKRKQWCYNCEQEAIYHCCWNTAYCSTDCQQLHWHKEHKRVCRRKRTM</sequence>
<dbReference type="Proteomes" id="UP000440578">
    <property type="component" value="Unassembled WGS sequence"/>
</dbReference>
<keyword evidence="4" id="KW-0678">Repressor</keyword>
<name>A0A6A4VKT2_AMPAM</name>
<gene>
    <name evidence="24" type="primary">ZMYND11_0</name>
    <name evidence="24" type="ORF">FJT64_010746</name>
</gene>
<evidence type="ECO:0000259" key="22">
    <source>
        <dbReference type="PROSITE" id="PS50865"/>
    </source>
</evidence>
<dbReference type="SMART" id="SM00293">
    <property type="entry name" value="PWWP"/>
    <property type="match status" value="1"/>
</dbReference>
<dbReference type="PROSITE" id="PS50865">
    <property type="entry name" value="ZF_MYND_2"/>
    <property type="match status" value="1"/>
</dbReference>
<dbReference type="InterPro" id="IPR013083">
    <property type="entry name" value="Znf_RING/FYVE/PHD"/>
</dbReference>
<dbReference type="OrthoDB" id="6272564at2759"/>
<keyword evidence="18" id="KW-0175">Coiled coil</keyword>
<dbReference type="Pfam" id="PF24324">
    <property type="entry name" value="MYND_ZMYND11_ZMYD8"/>
    <property type="match status" value="1"/>
</dbReference>
<dbReference type="SUPFAM" id="SSF47370">
    <property type="entry name" value="Bromodomain"/>
    <property type="match status" value="1"/>
</dbReference>
<evidence type="ECO:0000256" key="15">
    <source>
        <dbReference type="ARBA" id="ARBA00023242"/>
    </source>
</evidence>
<dbReference type="GO" id="GO:0034243">
    <property type="term" value="P:regulation of transcription elongation by RNA polymerase II"/>
    <property type="evidence" value="ECO:0007669"/>
    <property type="project" value="InterPro"/>
</dbReference>
<dbReference type="SUPFAM" id="SSF57903">
    <property type="entry name" value="FYVE/PHD zinc finger"/>
    <property type="match status" value="1"/>
</dbReference>
<accession>A0A6A4VKT2</accession>
<dbReference type="Gene3D" id="1.20.920.10">
    <property type="entry name" value="Bromodomain-like"/>
    <property type="match status" value="1"/>
</dbReference>
<dbReference type="InterPro" id="IPR001965">
    <property type="entry name" value="Znf_PHD"/>
</dbReference>
<feature type="compositionally biased region" description="Basic and acidic residues" evidence="19">
    <location>
        <begin position="458"/>
        <end position="471"/>
    </location>
</feature>
<comment type="caution">
    <text evidence="24">The sequence shown here is derived from an EMBL/GenBank/DDBJ whole genome shotgun (WGS) entry which is preliminary data.</text>
</comment>
<evidence type="ECO:0000256" key="10">
    <source>
        <dbReference type="ARBA" id="ARBA00022843"/>
    </source>
</evidence>
<keyword evidence="11" id="KW-0156">Chromatin regulator</keyword>
<dbReference type="Gene3D" id="2.30.30.140">
    <property type="match status" value="1"/>
</dbReference>
<keyword evidence="6" id="KW-0597">Phosphoprotein</keyword>
<evidence type="ECO:0000256" key="2">
    <source>
        <dbReference type="ARBA" id="ARBA00004286"/>
    </source>
</evidence>